<accession>A0A0J1FQC5</accession>
<organism evidence="1 2">
    <name type="scientific">Desulfosporosinus acididurans</name>
    <dbReference type="NCBI Taxonomy" id="476652"/>
    <lineage>
        <taxon>Bacteria</taxon>
        <taxon>Bacillati</taxon>
        <taxon>Bacillota</taxon>
        <taxon>Clostridia</taxon>
        <taxon>Eubacteriales</taxon>
        <taxon>Desulfitobacteriaceae</taxon>
        <taxon>Desulfosporosinus</taxon>
    </lineage>
</organism>
<dbReference type="PATRIC" id="fig|476652.3.peg.2420"/>
<protein>
    <submittedName>
        <fullName evidence="1">Uncharacterized protein</fullName>
    </submittedName>
</protein>
<dbReference type="AlphaFoldDB" id="A0A0J1FQC5"/>
<dbReference type="EMBL" id="LDZY01000007">
    <property type="protein sequence ID" value="KLU65700.1"/>
    <property type="molecule type" value="Genomic_DNA"/>
</dbReference>
<keyword evidence="2" id="KW-1185">Reference proteome</keyword>
<dbReference type="Proteomes" id="UP000036356">
    <property type="component" value="Unassembled WGS sequence"/>
</dbReference>
<comment type="caution">
    <text evidence="1">The sequence shown here is derived from an EMBL/GenBank/DDBJ whole genome shotgun (WGS) entry which is preliminary data.</text>
</comment>
<gene>
    <name evidence="1" type="ORF">DEAC_c23300</name>
</gene>
<dbReference type="STRING" id="476652.DEAC_c23300"/>
<proteinExistence type="predicted"/>
<reference evidence="1 2" key="1">
    <citation type="submission" date="2015-06" db="EMBL/GenBank/DDBJ databases">
        <title>Draft genome of the moderately acidophilic sulfate reducer Candidatus Desulfosporosinus acididurans strain M1.</title>
        <authorList>
            <person name="Poehlein A."/>
            <person name="Petzsch P."/>
            <person name="Johnson B.D."/>
            <person name="Schloemann M."/>
            <person name="Daniel R."/>
            <person name="Muehling M."/>
        </authorList>
    </citation>
    <scope>NUCLEOTIDE SEQUENCE [LARGE SCALE GENOMIC DNA]</scope>
    <source>
        <strain evidence="1 2">M1</strain>
    </source>
</reference>
<sequence length="45" mass="5410">MRSRQKQRELKKEEKLEAKNVYGHRDLTPFNAVTRLRGETKLLLK</sequence>
<evidence type="ECO:0000313" key="2">
    <source>
        <dbReference type="Proteomes" id="UP000036356"/>
    </source>
</evidence>
<dbReference type="RefSeq" id="WP_161796442.1">
    <property type="nucleotide sequence ID" value="NZ_LDZY01000007.1"/>
</dbReference>
<name>A0A0J1FQC5_9FIRM</name>
<evidence type="ECO:0000313" key="1">
    <source>
        <dbReference type="EMBL" id="KLU65700.1"/>
    </source>
</evidence>